<organism evidence="3 4">
    <name type="scientific">Penicillium atrosanguineum</name>
    <dbReference type="NCBI Taxonomy" id="1132637"/>
    <lineage>
        <taxon>Eukaryota</taxon>
        <taxon>Fungi</taxon>
        <taxon>Dikarya</taxon>
        <taxon>Ascomycota</taxon>
        <taxon>Pezizomycotina</taxon>
        <taxon>Eurotiomycetes</taxon>
        <taxon>Eurotiomycetidae</taxon>
        <taxon>Eurotiales</taxon>
        <taxon>Aspergillaceae</taxon>
        <taxon>Penicillium</taxon>
    </lineage>
</organism>
<gene>
    <name evidence="3" type="ORF">N7476_008685</name>
</gene>
<evidence type="ECO:0000259" key="2">
    <source>
        <dbReference type="PROSITE" id="PS51186"/>
    </source>
</evidence>
<proteinExistence type="predicted"/>
<dbReference type="AlphaFoldDB" id="A0A9W9U2B3"/>
<reference evidence="3" key="2">
    <citation type="journal article" date="2023" name="IMA Fungus">
        <title>Comparative genomic study of the Penicillium genus elucidates a diverse pangenome and 15 lateral gene transfer events.</title>
        <authorList>
            <person name="Petersen C."/>
            <person name="Sorensen T."/>
            <person name="Nielsen M.R."/>
            <person name="Sondergaard T.E."/>
            <person name="Sorensen J.L."/>
            <person name="Fitzpatrick D.A."/>
            <person name="Frisvad J.C."/>
            <person name="Nielsen K.L."/>
        </authorList>
    </citation>
    <scope>NUCLEOTIDE SEQUENCE</scope>
    <source>
        <strain evidence="3">IBT 21472</strain>
    </source>
</reference>
<evidence type="ECO:0000256" key="1">
    <source>
        <dbReference type="SAM" id="MobiDB-lite"/>
    </source>
</evidence>
<dbReference type="Proteomes" id="UP001147746">
    <property type="component" value="Unassembled WGS sequence"/>
</dbReference>
<dbReference type="PANTHER" id="PTHR42791">
    <property type="entry name" value="GNAT FAMILY ACETYLTRANSFERASE"/>
    <property type="match status" value="1"/>
</dbReference>
<dbReference type="InterPro" id="IPR052523">
    <property type="entry name" value="Trichothecene_AcTrans"/>
</dbReference>
<evidence type="ECO:0000313" key="3">
    <source>
        <dbReference type="EMBL" id="KAJ5308029.1"/>
    </source>
</evidence>
<sequence>MEISLIQSTVHDIPDLVRVHTAAFKADQFSNFMLDGREENAHQVLMQKSIKIWLADPTSKLVKAVASDGTVVGWTCWLAKGKDDTSETLPQPQSLKAPNDSETSSVDLSVQQKKEKPRTPAQLLGRLMHSDSMKWEKDSMKGKRYLTIQALATNPSFQCQGIGSKLIKWGTDMADAEGLPCWAHASPAGHHLYTRAGFSELGRSEYDLEKFSDGDRGWGRYSFRYMQRPALDKR</sequence>
<feature type="domain" description="N-acetyltransferase" evidence="2">
    <location>
        <begin position="1"/>
        <end position="231"/>
    </location>
</feature>
<dbReference type="InterPro" id="IPR016181">
    <property type="entry name" value="Acyl_CoA_acyltransferase"/>
</dbReference>
<dbReference type="EMBL" id="JAPZBO010000008">
    <property type="protein sequence ID" value="KAJ5308029.1"/>
    <property type="molecule type" value="Genomic_DNA"/>
</dbReference>
<dbReference type="SUPFAM" id="SSF55729">
    <property type="entry name" value="Acyl-CoA N-acyltransferases (Nat)"/>
    <property type="match status" value="1"/>
</dbReference>
<accession>A0A9W9U2B3</accession>
<dbReference type="PANTHER" id="PTHR42791:SF14">
    <property type="entry name" value="N-ACETYLTRANSFERASE DOMAIN-CONTAINING PROTEIN"/>
    <property type="match status" value="1"/>
</dbReference>
<dbReference type="Pfam" id="PF13508">
    <property type="entry name" value="Acetyltransf_7"/>
    <property type="match status" value="1"/>
</dbReference>
<comment type="caution">
    <text evidence="3">The sequence shown here is derived from an EMBL/GenBank/DDBJ whole genome shotgun (WGS) entry which is preliminary data.</text>
</comment>
<dbReference type="GO" id="GO:0016747">
    <property type="term" value="F:acyltransferase activity, transferring groups other than amino-acyl groups"/>
    <property type="evidence" value="ECO:0007669"/>
    <property type="project" value="InterPro"/>
</dbReference>
<dbReference type="OrthoDB" id="2744543at2759"/>
<evidence type="ECO:0000313" key="4">
    <source>
        <dbReference type="Proteomes" id="UP001147746"/>
    </source>
</evidence>
<dbReference type="InterPro" id="IPR000182">
    <property type="entry name" value="GNAT_dom"/>
</dbReference>
<feature type="region of interest" description="Disordered" evidence="1">
    <location>
        <begin position="83"/>
        <end position="119"/>
    </location>
</feature>
<keyword evidence="4" id="KW-1185">Reference proteome</keyword>
<dbReference type="CDD" id="cd04301">
    <property type="entry name" value="NAT_SF"/>
    <property type="match status" value="1"/>
</dbReference>
<reference evidence="3" key="1">
    <citation type="submission" date="2022-12" db="EMBL/GenBank/DDBJ databases">
        <authorList>
            <person name="Petersen C."/>
        </authorList>
    </citation>
    <scope>NUCLEOTIDE SEQUENCE</scope>
    <source>
        <strain evidence="3">IBT 21472</strain>
    </source>
</reference>
<dbReference type="Gene3D" id="3.40.630.30">
    <property type="match status" value="1"/>
</dbReference>
<feature type="compositionally biased region" description="Polar residues" evidence="1">
    <location>
        <begin position="87"/>
        <end position="111"/>
    </location>
</feature>
<dbReference type="PROSITE" id="PS51186">
    <property type="entry name" value="GNAT"/>
    <property type="match status" value="1"/>
</dbReference>
<name>A0A9W9U2B3_9EURO</name>
<protein>
    <submittedName>
        <fullName evidence="3">Acetyltransferase</fullName>
    </submittedName>
</protein>